<dbReference type="Gene3D" id="2.40.50.180">
    <property type="entry name" value="CheA-289, Domain 4"/>
    <property type="match status" value="1"/>
</dbReference>
<name>A0ABN0UNQ4_9GAMM</name>
<dbReference type="PANTHER" id="PTHR22617:SF23">
    <property type="entry name" value="CHEMOTAXIS PROTEIN CHEW"/>
    <property type="match status" value="1"/>
</dbReference>
<protein>
    <submittedName>
        <fullName evidence="2">Chemotaxis protein CheW</fullName>
    </submittedName>
</protein>
<evidence type="ECO:0000313" key="2">
    <source>
        <dbReference type="EMBL" id="GAA0256555.1"/>
    </source>
</evidence>
<dbReference type="InterPro" id="IPR036061">
    <property type="entry name" value="CheW-like_dom_sf"/>
</dbReference>
<dbReference type="InterPro" id="IPR002545">
    <property type="entry name" value="CheW-lke_dom"/>
</dbReference>
<feature type="domain" description="CheW-like" evidence="1">
    <location>
        <begin position="12"/>
        <end position="154"/>
    </location>
</feature>
<comment type="caution">
    <text evidence="2">The sequence shown here is derived from an EMBL/GenBank/DDBJ whole genome shotgun (WGS) entry which is preliminary data.</text>
</comment>
<gene>
    <name evidence="2" type="ORF">GCM10009126_22150</name>
</gene>
<keyword evidence="3" id="KW-1185">Reference proteome</keyword>
<dbReference type="Pfam" id="PF01584">
    <property type="entry name" value="CheW"/>
    <property type="match status" value="1"/>
</dbReference>
<dbReference type="Gene3D" id="2.30.30.40">
    <property type="entry name" value="SH3 Domains"/>
    <property type="match status" value="1"/>
</dbReference>
<dbReference type="Proteomes" id="UP001500657">
    <property type="component" value="Unassembled WGS sequence"/>
</dbReference>
<dbReference type="RefSeq" id="WP_343882833.1">
    <property type="nucleotide sequence ID" value="NZ_BAAAFO010000003.1"/>
</dbReference>
<dbReference type="PROSITE" id="PS50851">
    <property type="entry name" value="CHEW"/>
    <property type="match status" value="1"/>
</dbReference>
<proteinExistence type="predicted"/>
<dbReference type="InterPro" id="IPR039315">
    <property type="entry name" value="CheW"/>
</dbReference>
<accession>A0ABN0UNQ4</accession>
<organism evidence="2 3">
    <name type="scientific">Rhodanobacter caeni</name>
    <dbReference type="NCBI Taxonomy" id="657654"/>
    <lineage>
        <taxon>Bacteria</taxon>
        <taxon>Pseudomonadati</taxon>
        <taxon>Pseudomonadota</taxon>
        <taxon>Gammaproteobacteria</taxon>
        <taxon>Lysobacterales</taxon>
        <taxon>Rhodanobacteraceae</taxon>
        <taxon>Rhodanobacter</taxon>
    </lineage>
</organism>
<dbReference type="EMBL" id="BAAAFO010000003">
    <property type="protein sequence ID" value="GAA0256555.1"/>
    <property type="molecule type" value="Genomic_DNA"/>
</dbReference>
<evidence type="ECO:0000313" key="3">
    <source>
        <dbReference type="Proteomes" id="UP001500657"/>
    </source>
</evidence>
<reference evidence="2 3" key="1">
    <citation type="journal article" date="2019" name="Int. J. Syst. Evol. Microbiol.">
        <title>The Global Catalogue of Microorganisms (GCM) 10K type strain sequencing project: providing services to taxonomists for standard genome sequencing and annotation.</title>
        <authorList>
            <consortium name="The Broad Institute Genomics Platform"/>
            <consortium name="The Broad Institute Genome Sequencing Center for Infectious Disease"/>
            <person name="Wu L."/>
            <person name="Ma J."/>
        </authorList>
    </citation>
    <scope>NUCLEOTIDE SEQUENCE [LARGE SCALE GENOMIC DNA]</scope>
    <source>
        <strain evidence="2 3">JCM 16242</strain>
    </source>
</reference>
<dbReference type="SUPFAM" id="SSF50341">
    <property type="entry name" value="CheW-like"/>
    <property type="match status" value="1"/>
</dbReference>
<dbReference type="SMART" id="SM00260">
    <property type="entry name" value="CheW"/>
    <property type="match status" value="1"/>
</dbReference>
<evidence type="ECO:0000259" key="1">
    <source>
        <dbReference type="PROSITE" id="PS50851"/>
    </source>
</evidence>
<dbReference type="PANTHER" id="PTHR22617">
    <property type="entry name" value="CHEMOTAXIS SENSOR HISTIDINE KINASE-RELATED"/>
    <property type="match status" value="1"/>
</dbReference>
<sequence length="159" mass="16699">MNAVATTSESNAGHWLSFQIGSQLYAAPLVDVSEVIRAGELTPVPGAAADLLGIRHLRGRIVPVLDGRLRLGLPDTPAADPARVRVVMLSHGSHQVGLRVDEVGELLNTEGAEIAPPPPDRASRCDDPVSGVLTWQGGFVALLDVRRLCRLSGESGDAA</sequence>